<proteinExistence type="predicted"/>
<evidence type="ECO:0000256" key="5">
    <source>
        <dbReference type="ARBA" id="ARBA00023004"/>
    </source>
</evidence>
<dbReference type="GO" id="GO:0004656">
    <property type="term" value="F:procollagen-proline 4-dioxygenase activity"/>
    <property type="evidence" value="ECO:0007669"/>
    <property type="project" value="TreeGrafter"/>
</dbReference>
<dbReference type="InterPro" id="IPR036400">
    <property type="entry name" value="Cyt_B5-like_heme/steroid_sf"/>
</dbReference>
<feature type="domain" description="Prolyl 4-hydroxylase alpha subunit" evidence="7">
    <location>
        <begin position="169"/>
        <end position="401"/>
    </location>
</feature>
<dbReference type="GO" id="GO:0031418">
    <property type="term" value="F:L-ascorbic acid binding"/>
    <property type="evidence" value="ECO:0007669"/>
    <property type="project" value="InterPro"/>
</dbReference>
<keyword evidence="3" id="KW-0223">Dioxygenase</keyword>
<accession>A0A7S4V2G0</accession>
<dbReference type="SUPFAM" id="SSF55856">
    <property type="entry name" value="Cytochrome b5-like heme/steroid binding domain"/>
    <property type="match status" value="1"/>
</dbReference>
<evidence type="ECO:0000259" key="7">
    <source>
        <dbReference type="SMART" id="SM00702"/>
    </source>
</evidence>
<evidence type="ECO:0000256" key="6">
    <source>
        <dbReference type="SAM" id="MobiDB-lite"/>
    </source>
</evidence>
<organism evidence="9">
    <name type="scientific">Alexandrium monilatum</name>
    <dbReference type="NCBI Taxonomy" id="311494"/>
    <lineage>
        <taxon>Eukaryota</taxon>
        <taxon>Sar</taxon>
        <taxon>Alveolata</taxon>
        <taxon>Dinophyceae</taxon>
        <taxon>Gonyaulacales</taxon>
        <taxon>Pyrocystaceae</taxon>
        <taxon>Alexandrium</taxon>
    </lineage>
</organism>
<dbReference type="GO" id="GO:0005506">
    <property type="term" value="F:iron ion binding"/>
    <property type="evidence" value="ECO:0007669"/>
    <property type="project" value="InterPro"/>
</dbReference>
<sequence length="428" mass="46580">MEPRIFSPLDLAAYNGEDAPEIYISFLGTVYDVTSRPDLYGRSPPGPYHLFAGRECARALATMSMDPDDVGRTDVGDLAALTQKLASAMGPEEVRNAVGRAMRDWQERLAQSYSMVGTMRPWLKGKVDDRAPAPPRPSTGLRGSSAQLREEAELERPTPGPPELVCRKPQLLLQRHFLAPQDCRQLIAMTLRRQAGSRFEKKVRAPLEVEDPRWSPSERALLQSIEERIAELTGGPLHGEETALVGTLTPGGHGGGSSIADHLGLHVDTNAAPWRFCTAIIYLSSVPCGGETVFPAAITEGLPSEEEELAVDAAGRLLDLGFDHTDKALLPGEPPQAAAAARELLGSVTANSGRSVHPEEGSICVFWTRQDDGEIDRHSWHGGAPVPEGDCWKWTLQKFKEVPGSVRQDPAALADFVRHTRGRARTLV</sequence>
<protein>
    <recommendedName>
        <fullName evidence="10">Cytochrome b5 heme-binding domain-containing protein</fullName>
    </recommendedName>
</protein>
<reference evidence="9" key="1">
    <citation type="submission" date="2021-01" db="EMBL/GenBank/DDBJ databases">
        <authorList>
            <person name="Corre E."/>
            <person name="Pelletier E."/>
            <person name="Niang G."/>
            <person name="Scheremetjew M."/>
            <person name="Finn R."/>
            <person name="Kale V."/>
            <person name="Holt S."/>
            <person name="Cochrane G."/>
            <person name="Meng A."/>
            <person name="Brown T."/>
            <person name="Cohen L."/>
        </authorList>
    </citation>
    <scope>NUCLEOTIDE SEQUENCE</scope>
    <source>
        <strain evidence="9">CCMP3105</strain>
    </source>
</reference>
<keyword evidence="2" id="KW-0479">Metal-binding</keyword>
<dbReference type="Gene3D" id="2.60.120.620">
    <property type="entry name" value="q2cbj1_9rhob like domain"/>
    <property type="match status" value="1"/>
</dbReference>
<feature type="domain" description="Cytochrome b5 heme-binding" evidence="8">
    <location>
        <begin position="6"/>
        <end position="79"/>
    </location>
</feature>
<dbReference type="AlphaFoldDB" id="A0A7S4V2G0"/>
<dbReference type="SMART" id="SM00702">
    <property type="entry name" value="P4Hc"/>
    <property type="match status" value="1"/>
</dbReference>
<dbReference type="SMART" id="SM01117">
    <property type="entry name" value="Cyt-b5"/>
    <property type="match status" value="1"/>
</dbReference>
<evidence type="ECO:0000256" key="4">
    <source>
        <dbReference type="ARBA" id="ARBA00023002"/>
    </source>
</evidence>
<evidence type="ECO:0000313" key="9">
    <source>
        <dbReference type="EMBL" id="CAE4620708.1"/>
    </source>
</evidence>
<dbReference type="InterPro" id="IPR001199">
    <property type="entry name" value="Cyt_B5-like_heme/steroid-bd"/>
</dbReference>
<dbReference type="PANTHER" id="PTHR10869:SF246">
    <property type="entry name" value="TRANSMEMBRANE PROLYL 4-HYDROXYLASE"/>
    <property type="match status" value="1"/>
</dbReference>
<dbReference type="InterPro" id="IPR045054">
    <property type="entry name" value="P4HA-like"/>
</dbReference>
<evidence type="ECO:0000256" key="2">
    <source>
        <dbReference type="ARBA" id="ARBA00022723"/>
    </source>
</evidence>
<name>A0A7S4V2G0_9DINO</name>
<keyword evidence="5" id="KW-0408">Iron</keyword>
<dbReference type="GO" id="GO:0005783">
    <property type="term" value="C:endoplasmic reticulum"/>
    <property type="evidence" value="ECO:0007669"/>
    <property type="project" value="TreeGrafter"/>
</dbReference>
<feature type="region of interest" description="Disordered" evidence="6">
    <location>
        <begin position="125"/>
        <end position="164"/>
    </location>
</feature>
<keyword evidence="4" id="KW-0560">Oxidoreductase</keyword>
<evidence type="ECO:0000259" key="8">
    <source>
        <dbReference type="SMART" id="SM01117"/>
    </source>
</evidence>
<evidence type="ECO:0000256" key="3">
    <source>
        <dbReference type="ARBA" id="ARBA00022964"/>
    </source>
</evidence>
<dbReference type="PANTHER" id="PTHR10869">
    <property type="entry name" value="PROLYL 4-HYDROXYLASE ALPHA SUBUNIT"/>
    <property type="match status" value="1"/>
</dbReference>
<dbReference type="Gene3D" id="3.10.120.10">
    <property type="entry name" value="Cytochrome b5-like heme/steroid binding domain"/>
    <property type="match status" value="1"/>
</dbReference>
<dbReference type="EMBL" id="HBNR01054675">
    <property type="protein sequence ID" value="CAE4620708.1"/>
    <property type="molecule type" value="Transcribed_RNA"/>
</dbReference>
<evidence type="ECO:0000256" key="1">
    <source>
        <dbReference type="ARBA" id="ARBA00001961"/>
    </source>
</evidence>
<comment type="cofactor">
    <cofactor evidence="1">
        <name>L-ascorbate</name>
        <dbReference type="ChEBI" id="CHEBI:38290"/>
    </cofactor>
</comment>
<gene>
    <name evidence="9" type="ORF">AMON00008_LOCUS38419</name>
</gene>
<evidence type="ECO:0008006" key="10">
    <source>
        <dbReference type="Google" id="ProtNLM"/>
    </source>
</evidence>
<dbReference type="InterPro" id="IPR006620">
    <property type="entry name" value="Pro_4_hyd_alph"/>
</dbReference>